<dbReference type="EMBL" id="SNRW01015797">
    <property type="protein sequence ID" value="KAA6370025.1"/>
    <property type="molecule type" value="Genomic_DNA"/>
</dbReference>
<dbReference type="AlphaFoldDB" id="A0A5J4UK12"/>
<evidence type="ECO:0000313" key="2">
    <source>
        <dbReference type="Proteomes" id="UP000324800"/>
    </source>
</evidence>
<accession>A0A5J4UK12</accession>
<name>A0A5J4UK12_9EUKA</name>
<gene>
    <name evidence="1" type="ORF">EZS28_034447</name>
</gene>
<dbReference type="Proteomes" id="UP000324800">
    <property type="component" value="Unassembled WGS sequence"/>
</dbReference>
<comment type="caution">
    <text evidence="1">The sequence shown here is derived from an EMBL/GenBank/DDBJ whole genome shotgun (WGS) entry which is preliminary data.</text>
</comment>
<sequence length="29" mass="3330">TRGTRVRYGQEYLSLHGRTKFSGSDNQSQ</sequence>
<organism evidence="1 2">
    <name type="scientific">Streblomastix strix</name>
    <dbReference type="NCBI Taxonomy" id="222440"/>
    <lineage>
        <taxon>Eukaryota</taxon>
        <taxon>Metamonada</taxon>
        <taxon>Preaxostyla</taxon>
        <taxon>Oxymonadida</taxon>
        <taxon>Streblomastigidae</taxon>
        <taxon>Streblomastix</taxon>
    </lineage>
</organism>
<feature type="non-terminal residue" evidence="1">
    <location>
        <position position="1"/>
    </location>
</feature>
<evidence type="ECO:0000313" key="1">
    <source>
        <dbReference type="EMBL" id="KAA6370025.1"/>
    </source>
</evidence>
<reference evidence="1 2" key="1">
    <citation type="submission" date="2019-03" db="EMBL/GenBank/DDBJ databases">
        <title>Single cell metagenomics reveals metabolic interactions within the superorganism composed of flagellate Streblomastix strix and complex community of Bacteroidetes bacteria on its surface.</title>
        <authorList>
            <person name="Treitli S.C."/>
            <person name="Kolisko M."/>
            <person name="Husnik F."/>
            <person name="Keeling P."/>
            <person name="Hampl V."/>
        </authorList>
    </citation>
    <scope>NUCLEOTIDE SEQUENCE [LARGE SCALE GENOMIC DNA]</scope>
    <source>
        <strain evidence="1">ST1C</strain>
    </source>
</reference>
<protein>
    <submittedName>
        <fullName evidence="1">Uncharacterized protein</fullName>
    </submittedName>
</protein>
<proteinExistence type="predicted"/>